<sequence length="81" mass="9383">MIKRTASAVLFAVTLRTNSDKAVRKISLSEKEKILGNHFWQREYFVGPAGANEEIIRRYVRYQGKIEKAEAERQMQPGLEE</sequence>
<evidence type="ECO:0000313" key="3">
    <source>
        <dbReference type="Proteomes" id="UP000335415"/>
    </source>
</evidence>
<dbReference type="InterPro" id="IPR036515">
    <property type="entry name" value="Transposase_17_sf"/>
</dbReference>
<protein>
    <recommendedName>
        <fullName evidence="1">Transposase IS200-like domain-containing protein</fullName>
    </recommendedName>
</protein>
<proteinExistence type="predicted"/>
<dbReference type="Gene3D" id="3.30.70.1290">
    <property type="entry name" value="Transposase IS200-like"/>
    <property type="match status" value="1"/>
</dbReference>
<dbReference type="InterPro" id="IPR002686">
    <property type="entry name" value="Transposase_17"/>
</dbReference>
<reference evidence="2 3" key="1">
    <citation type="submission" date="2019-09" db="EMBL/GenBank/DDBJ databases">
        <authorList>
            <person name="Li Y."/>
        </authorList>
    </citation>
    <scope>NUCLEOTIDE SEQUENCE [LARGE SCALE GENOMIC DNA]</scope>
    <source>
        <strain evidence="2 3">L3-3HA</strain>
    </source>
</reference>
<dbReference type="SUPFAM" id="SSF143422">
    <property type="entry name" value="Transposase IS200-like"/>
    <property type="match status" value="1"/>
</dbReference>
<dbReference type="GO" id="GO:0003677">
    <property type="term" value="F:DNA binding"/>
    <property type="evidence" value="ECO:0007669"/>
    <property type="project" value="InterPro"/>
</dbReference>
<dbReference type="Pfam" id="PF01797">
    <property type="entry name" value="Y1_Tnp"/>
    <property type="match status" value="1"/>
</dbReference>
<dbReference type="GO" id="GO:0006313">
    <property type="term" value="P:DNA transposition"/>
    <property type="evidence" value="ECO:0007669"/>
    <property type="project" value="InterPro"/>
</dbReference>
<organism evidence="2 3">
    <name type="scientific">Affinibrenneria salicis</name>
    <dbReference type="NCBI Taxonomy" id="2590031"/>
    <lineage>
        <taxon>Bacteria</taxon>
        <taxon>Pseudomonadati</taxon>
        <taxon>Pseudomonadota</taxon>
        <taxon>Gammaproteobacteria</taxon>
        <taxon>Enterobacterales</taxon>
        <taxon>Pectobacteriaceae</taxon>
        <taxon>Affinibrenneria</taxon>
    </lineage>
</organism>
<accession>A0A5J5FX76</accession>
<dbReference type="OrthoDB" id="9798161at2"/>
<dbReference type="RefSeq" id="WP_150436290.1">
    <property type="nucleotide sequence ID" value="NZ_VYKJ01000009.1"/>
</dbReference>
<name>A0A5J5FX76_9GAMM</name>
<evidence type="ECO:0000313" key="2">
    <source>
        <dbReference type="EMBL" id="KAA8998230.1"/>
    </source>
</evidence>
<dbReference type="AlphaFoldDB" id="A0A5J5FX76"/>
<comment type="caution">
    <text evidence="2">The sequence shown here is derived from an EMBL/GenBank/DDBJ whole genome shotgun (WGS) entry which is preliminary data.</text>
</comment>
<gene>
    <name evidence="2" type="ORF">FJU30_17445</name>
</gene>
<keyword evidence="3" id="KW-1185">Reference proteome</keyword>
<feature type="domain" description="Transposase IS200-like" evidence="1">
    <location>
        <begin position="14"/>
        <end position="63"/>
    </location>
</feature>
<dbReference type="GO" id="GO:0004803">
    <property type="term" value="F:transposase activity"/>
    <property type="evidence" value="ECO:0007669"/>
    <property type="project" value="InterPro"/>
</dbReference>
<dbReference type="Proteomes" id="UP000335415">
    <property type="component" value="Unassembled WGS sequence"/>
</dbReference>
<dbReference type="EMBL" id="VYKJ01000009">
    <property type="protein sequence ID" value="KAA8998230.1"/>
    <property type="molecule type" value="Genomic_DNA"/>
</dbReference>
<evidence type="ECO:0000259" key="1">
    <source>
        <dbReference type="Pfam" id="PF01797"/>
    </source>
</evidence>